<sequence length="74" mass="8014">MSSPYLMVVERLSPDKPNALSYAGHIVPTSGSAPIEGIETNKCYLLTPSESCCKSLDPLNLLLMFCPLPMVSKN</sequence>
<comment type="caution">
    <text evidence="1">The sequence shown here is derived from an EMBL/GenBank/DDBJ whole genome shotgun (WGS) entry which is preliminary data.</text>
</comment>
<evidence type="ECO:0000313" key="1">
    <source>
        <dbReference type="EMBL" id="TGO52621.1"/>
    </source>
</evidence>
<accession>A0A4Z1HUH0</accession>
<proteinExistence type="predicted"/>
<gene>
    <name evidence="1" type="ORF">BCON_0138g00220</name>
</gene>
<dbReference type="AlphaFoldDB" id="A0A4Z1HUH0"/>
<dbReference type="Proteomes" id="UP000297527">
    <property type="component" value="Unassembled WGS sequence"/>
</dbReference>
<reference evidence="1 2" key="1">
    <citation type="submission" date="2017-12" db="EMBL/GenBank/DDBJ databases">
        <title>Comparative genomics of Botrytis spp.</title>
        <authorList>
            <person name="Valero-Jimenez C.A."/>
            <person name="Tapia P."/>
            <person name="Veloso J."/>
            <person name="Silva-Moreno E."/>
            <person name="Staats M."/>
            <person name="Valdes J.H."/>
            <person name="Van Kan J.A.L."/>
        </authorList>
    </citation>
    <scope>NUCLEOTIDE SEQUENCE [LARGE SCALE GENOMIC DNA]</scope>
    <source>
        <strain evidence="1 2">MUCL11595</strain>
    </source>
</reference>
<name>A0A4Z1HUH0_9HELO</name>
<organism evidence="1 2">
    <name type="scientific">Botryotinia convoluta</name>
    <dbReference type="NCBI Taxonomy" id="54673"/>
    <lineage>
        <taxon>Eukaryota</taxon>
        <taxon>Fungi</taxon>
        <taxon>Dikarya</taxon>
        <taxon>Ascomycota</taxon>
        <taxon>Pezizomycotina</taxon>
        <taxon>Leotiomycetes</taxon>
        <taxon>Helotiales</taxon>
        <taxon>Sclerotiniaceae</taxon>
        <taxon>Botryotinia</taxon>
    </lineage>
</organism>
<protein>
    <submittedName>
        <fullName evidence="1">Uncharacterized protein</fullName>
    </submittedName>
</protein>
<keyword evidence="2" id="KW-1185">Reference proteome</keyword>
<dbReference type="EMBL" id="PQXN01000138">
    <property type="protein sequence ID" value="TGO52621.1"/>
    <property type="molecule type" value="Genomic_DNA"/>
</dbReference>
<evidence type="ECO:0000313" key="2">
    <source>
        <dbReference type="Proteomes" id="UP000297527"/>
    </source>
</evidence>